<protein>
    <submittedName>
        <fullName evidence="4">Recombinase family protein</fullName>
    </submittedName>
</protein>
<accession>A0A926E0C1</accession>
<feature type="coiled-coil region" evidence="1">
    <location>
        <begin position="425"/>
        <end position="452"/>
    </location>
</feature>
<dbReference type="Proteomes" id="UP000653127">
    <property type="component" value="Unassembled WGS sequence"/>
</dbReference>
<dbReference type="Pfam" id="PF07508">
    <property type="entry name" value="Recombinase"/>
    <property type="match status" value="1"/>
</dbReference>
<dbReference type="SMART" id="SM00857">
    <property type="entry name" value="Resolvase"/>
    <property type="match status" value="1"/>
</dbReference>
<name>A0A926E0C1_9FIRM</name>
<dbReference type="GO" id="GO:0000150">
    <property type="term" value="F:DNA strand exchange activity"/>
    <property type="evidence" value="ECO:0007669"/>
    <property type="project" value="InterPro"/>
</dbReference>
<evidence type="ECO:0000259" key="3">
    <source>
        <dbReference type="PROSITE" id="PS51737"/>
    </source>
</evidence>
<dbReference type="PROSITE" id="PS51736">
    <property type="entry name" value="RECOMBINASES_3"/>
    <property type="match status" value="1"/>
</dbReference>
<reference evidence="4" key="1">
    <citation type="submission" date="2020-08" db="EMBL/GenBank/DDBJ databases">
        <title>Genome public.</title>
        <authorList>
            <person name="Liu C."/>
            <person name="Sun Q."/>
        </authorList>
    </citation>
    <scope>NUCLEOTIDE SEQUENCE</scope>
    <source>
        <strain evidence="4">NSJ-31</strain>
    </source>
</reference>
<dbReference type="EMBL" id="JACRST010000009">
    <property type="protein sequence ID" value="MBC8546734.1"/>
    <property type="molecule type" value="Genomic_DNA"/>
</dbReference>
<dbReference type="RefSeq" id="WP_249282812.1">
    <property type="nucleotide sequence ID" value="NZ_JACRST010000009.1"/>
</dbReference>
<dbReference type="Pfam" id="PF13408">
    <property type="entry name" value="Zn_ribbon_recom"/>
    <property type="match status" value="1"/>
</dbReference>
<dbReference type="PROSITE" id="PS51737">
    <property type="entry name" value="RECOMBINASE_DNA_BIND"/>
    <property type="match status" value="1"/>
</dbReference>
<dbReference type="InterPro" id="IPR050639">
    <property type="entry name" value="SSR_resolvase"/>
</dbReference>
<dbReference type="Gene3D" id="3.90.1750.20">
    <property type="entry name" value="Putative Large Serine Recombinase, Chain B, Domain 2"/>
    <property type="match status" value="1"/>
</dbReference>
<sequence>MSINVAAYCRVSTDHEDQKNSFSTQQEYFTRYISGHDDWKLVKIYADEGITGTSTKNRTQFKQMIEDAKNGAIDLIVTKEVSRFARNTVDTLFYTRQLKAKRVGVFFISDQINTLDNDGELRLTIMASLAQDESRKTSERVKWGIERFMEQGKVFAPSLLGYDISGGQIAVNREEAYTVRMIFNLFVNEGVSARKIAQTLTEMGIRPVKQMKTWSSTAIYRILKNEKYVGDLIQRKHVVENYLDHNLIPNTNSETLFAWKNHHEPIIDRETWDTAQKIINHTSQAAQTRRKVSNRYWCSGKIICGVCGRGYSINRKRMADGRPVYLWRCINSIQYGKEKINGLGEKVGCSNCQINYKVIVACVKCVMDQFTLHMDALLPEFYRAVESIVSEKNSLTAEYFRKQIEVVEAQRVKALSLYVDGAISEDEIEVLRKDYDNKINALKDQMEDHKQLDLHPDRPEVMPVLKKRVEEIILREEYLDGAFFARVVDEIVVYRNELHISIHNMASPFVVAYQVAGRGDSYRVLCELK</sequence>
<dbReference type="InterPro" id="IPR025827">
    <property type="entry name" value="Zn_ribbon_recom_dom"/>
</dbReference>
<dbReference type="PANTHER" id="PTHR30461">
    <property type="entry name" value="DNA-INVERTASE FROM LAMBDOID PROPHAGE"/>
    <property type="match status" value="1"/>
</dbReference>
<keyword evidence="5" id="KW-1185">Reference proteome</keyword>
<comment type="caution">
    <text evidence="4">The sequence shown here is derived from an EMBL/GenBank/DDBJ whole genome shotgun (WGS) entry which is preliminary data.</text>
</comment>
<feature type="domain" description="Resolvase/invertase-type recombinase catalytic" evidence="2">
    <location>
        <begin position="4"/>
        <end position="152"/>
    </location>
</feature>
<evidence type="ECO:0000259" key="2">
    <source>
        <dbReference type="PROSITE" id="PS51736"/>
    </source>
</evidence>
<dbReference type="InterPro" id="IPR011109">
    <property type="entry name" value="DNA_bind_recombinase_dom"/>
</dbReference>
<dbReference type="InterPro" id="IPR038109">
    <property type="entry name" value="DNA_bind_recomb_sf"/>
</dbReference>
<gene>
    <name evidence="4" type="ORF">H8711_07275</name>
</gene>
<evidence type="ECO:0000313" key="5">
    <source>
        <dbReference type="Proteomes" id="UP000653127"/>
    </source>
</evidence>
<feature type="domain" description="Recombinase" evidence="3">
    <location>
        <begin position="159"/>
        <end position="285"/>
    </location>
</feature>
<proteinExistence type="predicted"/>
<dbReference type="CDD" id="cd00338">
    <property type="entry name" value="Ser_Recombinase"/>
    <property type="match status" value="1"/>
</dbReference>
<dbReference type="InterPro" id="IPR006119">
    <property type="entry name" value="Resolv_N"/>
</dbReference>
<dbReference type="Gene3D" id="3.40.50.1390">
    <property type="entry name" value="Resolvase, N-terminal catalytic domain"/>
    <property type="match status" value="1"/>
</dbReference>
<dbReference type="SUPFAM" id="SSF53041">
    <property type="entry name" value="Resolvase-like"/>
    <property type="match status" value="1"/>
</dbReference>
<evidence type="ECO:0000313" key="4">
    <source>
        <dbReference type="EMBL" id="MBC8546734.1"/>
    </source>
</evidence>
<keyword evidence="1" id="KW-0175">Coiled coil</keyword>
<dbReference type="GO" id="GO:0003677">
    <property type="term" value="F:DNA binding"/>
    <property type="evidence" value="ECO:0007669"/>
    <property type="project" value="InterPro"/>
</dbReference>
<evidence type="ECO:0000256" key="1">
    <source>
        <dbReference type="SAM" id="Coils"/>
    </source>
</evidence>
<dbReference type="Pfam" id="PF00239">
    <property type="entry name" value="Resolvase"/>
    <property type="match status" value="1"/>
</dbReference>
<dbReference type="InterPro" id="IPR036162">
    <property type="entry name" value="Resolvase-like_N_sf"/>
</dbReference>
<dbReference type="AlphaFoldDB" id="A0A926E0C1"/>
<dbReference type="PANTHER" id="PTHR30461:SF23">
    <property type="entry name" value="DNA RECOMBINASE-RELATED"/>
    <property type="match status" value="1"/>
</dbReference>
<organism evidence="4 5">
    <name type="scientific">Ligaoa zhengdingensis</name>
    <dbReference type="NCBI Taxonomy" id="2763658"/>
    <lineage>
        <taxon>Bacteria</taxon>
        <taxon>Bacillati</taxon>
        <taxon>Bacillota</taxon>
        <taxon>Clostridia</taxon>
        <taxon>Eubacteriales</taxon>
        <taxon>Oscillospiraceae</taxon>
        <taxon>Ligaoa</taxon>
    </lineage>
</organism>